<evidence type="ECO:0000313" key="2">
    <source>
        <dbReference type="Proteomes" id="UP001139408"/>
    </source>
</evidence>
<proteinExistence type="predicted"/>
<evidence type="ECO:0000313" key="1">
    <source>
        <dbReference type="EMBL" id="MCL1104517.1"/>
    </source>
</evidence>
<keyword evidence="2" id="KW-1185">Reference proteome</keyword>
<protein>
    <submittedName>
        <fullName evidence="1">Uncharacterized protein</fullName>
    </submittedName>
</protein>
<comment type="caution">
    <text evidence="1">The sequence shown here is derived from an EMBL/GenBank/DDBJ whole genome shotgun (WGS) entry which is preliminary data.</text>
</comment>
<dbReference type="AlphaFoldDB" id="A0A9X2CCU4"/>
<gene>
    <name evidence="1" type="ORF">L2749_04480</name>
</gene>
<organism evidence="1 2">
    <name type="scientific">Shewanella algicola</name>
    <dbReference type="NCBI Taxonomy" id="640633"/>
    <lineage>
        <taxon>Bacteria</taxon>
        <taxon>Pseudomonadati</taxon>
        <taxon>Pseudomonadota</taxon>
        <taxon>Gammaproteobacteria</taxon>
        <taxon>Alteromonadales</taxon>
        <taxon>Shewanellaceae</taxon>
        <taxon>Shewanella</taxon>
    </lineage>
</organism>
<dbReference type="RefSeq" id="WP_188924290.1">
    <property type="nucleotide sequence ID" value="NZ_BMQI01000008.1"/>
</dbReference>
<dbReference type="EMBL" id="JAKILJ010000007">
    <property type="protein sequence ID" value="MCL1104517.1"/>
    <property type="molecule type" value="Genomic_DNA"/>
</dbReference>
<name>A0A9X2CCU4_9GAMM</name>
<accession>A0A9X2CCU4</accession>
<reference evidence="1" key="1">
    <citation type="submission" date="2022-01" db="EMBL/GenBank/DDBJ databases">
        <title>Whole genome-based taxonomy of the Shewanellaceae.</title>
        <authorList>
            <person name="Martin-Rodriguez A.J."/>
        </authorList>
    </citation>
    <scope>NUCLEOTIDE SEQUENCE</scope>
    <source>
        <strain evidence="1">DSM 23803</strain>
    </source>
</reference>
<sequence length="169" mass="19253">MNSKQDDFLAEVLLAKKVNSEIPEIISAEVFEKITTQELINIINEFSFSNAKQSLSPDDAMFSIEIDVGRVLFFSNNTWSAKSAEDFFCVMATLPIGFDLDFISKFNQNTKIGRLYTIDSSSQTSVYRVDIHMSGGVTKRHIYYMINTFIQCYKHIFSGLISNEGVYEH</sequence>
<dbReference type="Proteomes" id="UP001139408">
    <property type="component" value="Unassembled WGS sequence"/>
</dbReference>